<comment type="caution">
    <text evidence="2">The sequence shown here is derived from an EMBL/GenBank/DDBJ whole genome shotgun (WGS) entry which is preliminary data.</text>
</comment>
<dbReference type="InterPro" id="IPR029058">
    <property type="entry name" value="AB_hydrolase_fold"/>
</dbReference>
<dbReference type="AlphaFoldDB" id="A0A218YZG9"/>
<dbReference type="EMBL" id="MZNU01000281">
    <property type="protein sequence ID" value="OWP01211.1"/>
    <property type="molecule type" value="Genomic_DNA"/>
</dbReference>
<feature type="domain" description="Dienelactone hydrolase" evidence="1">
    <location>
        <begin position="33"/>
        <end position="250"/>
    </location>
</feature>
<dbReference type="InParanoid" id="A0A218YZG9"/>
<reference evidence="2 3" key="1">
    <citation type="submission" date="2017-04" db="EMBL/GenBank/DDBJ databases">
        <title>Draft genome sequence of Marssonina coronaria NL1: causal agent of apple blotch.</title>
        <authorList>
            <person name="Cheng Q."/>
        </authorList>
    </citation>
    <scope>NUCLEOTIDE SEQUENCE [LARGE SCALE GENOMIC DNA]</scope>
    <source>
        <strain evidence="2 3">NL1</strain>
    </source>
</reference>
<dbReference type="PANTHER" id="PTHR47668">
    <property type="entry name" value="DIENELACTONE HYDROLASE FAMILY PROTEIN (AFU_ORTHOLOGUE AFUA_6G01940)"/>
    <property type="match status" value="1"/>
</dbReference>
<dbReference type="InterPro" id="IPR002925">
    <property type="entry name" value="Dienelactn_hydro"/>
</dbReference>
<evidence type="ECO:0000313" key="2">
    <source>
        <dbReference type="EMBL" id="OWP01211.1"/>
    </source>
</evidence>
<dbReference type="Proteomes" id="UP000242519">
    <property type="component" value="Unassembled WGS sequence"/>
</dbReference>
<organism evidence="2 3">
    <name type="scientific">Diplocarpon coronariae</name>
    <dbReference type="NCBI Taxonomy" id="2795749"/>
    <lineage>
        <taxon>Eukaryota</taxon>
        <taxon>Fungi</taxon>
        <taxon>Dikarya</taxon>
        <taxon>Ascomycota</taxon>
        <taxon>Pezizomycotina</taxon>
        <taxon>Leotiomycetes</taxon>
        <taxon>Helotiales</taxon>
        <taxon>Drepanopezizaceae</taxon>
        <taxon>Diplocarpon</taxon>
    </lineage>
</organism>
<keyword evidence="3" id="KW-1185">Reference proteome</keyword>
<evidence type="ECO:0000313" key="3">
    <source>
        <dbReference type="Proteomes" id="UP000242519"/>
    </source>
</evidence>
<dbReference type="OrthoDB" id="2147163at2759"/>
<dbReference type="STRING" id="503106.A0A218YZG9"/>
<dbReference type="PANTHER" id="PTHR47668:SF1">
    <property type="entry name" value="DIENELACTONE HYDROLASE DOMAIN-CONTAINING PROTEIN-RELATED"/>
    <property type="match status" value="1"/>
</dbReference>
<gene>
    <name evidence="2" type="ORF">B2J93_5491</name>
</gene>
<sequence length="251" mass="27277">MAQHGHSAACCSIPPIVSKGYEGKGRYETIGGMKTYVTGPSNASKALLYIYDIFGYFPQSIQGADILATADQDHSYQVFMPDFLEGKPADISWYPPDTDAKGKALGEFFQTTGAPPAAAKKVPAYVKEAQTKYAGLQTWGVVGFCWGGKIVSMTSGKDTPFKAAAECHPAMVDPSEAASITIPLCMLASGDEPAEDVEKFKQNLTGEKYVEVFGDQIHGWMAARSNLEDEGVKKEYERGYKTLLEFFGKHL</sequence>
<dbReference type="Pfam" id="PF01738">
    <property type="entry name" value="DLH"/>
    <property type="match status" value="1"/>
</dbReference>
<keyword evidence="2" id="KW-0378">Hydrolase</keyword>
<dbReference type="GO" id="GO:0016787">
    <property type="term" value="F:hydrolase activity"/>
    <property type="evidence" value="ECO:0007669"/>
    <property type="project" value="UniProtKB-KW"/>
</dbReference>
<name>A0A218YZG9_9HELO</name>
<evidence type="ECO:0000259" key="1">
    <source>
        <dbReference type="Pfam" id="PF01738"/>
    </source>
</evidence>
<dbReference type="SUPFAM" id="SSF53474">
    <property type="entry name" value="alpha/beta-Hydrolases"/>
    <property type="match status" value="1"/>
</dbReference>
<accession>A0A218YZG9</accession>
<proteinExistence type="predicted"/>
<dbReference type="Gene3D" id="3.40.50.1820">
    <property type="entry name" value="alpha/beta hydrolase"/>
    <property type="match status" value="1"/>
</dbReference>
<protein>
    <submittedName>
        <fullName evidence="2">Dienelactone hydrolase family protein</fullName>
    </submittedName>
</protein>